<proteinExistence type="predicted"/>
<gene>
    <name evidence="6" type="ORF">SAMN05660293_02024</name>
</gene>
<evidence type="ECO:0000256" key="4">
    <source>
        <dbReference type="ARBA" id="ARBA00023136"/>
    </source>
</evidence>
<feature type="transmembrane region" description="Helical" evidence="5">
    <location>
        <begin position="47"/>
        <end position="64"/>
    </location>
</feature>
<feature type="transmembrane region" description="Helical" evidence="5">
    <location>
        <begin position="7"/>
        <end position="27"/>
    </location>
</feature>
<dbReference type="OrthoDB" id="7960583at2"/>
<dbReference type="GO" id="GO:0016020">
    <property type="term" value="C:membrane"/>
    <property type="evidence" value="ECO:0007669"/>
    <property type="project" value="UniProtKB-SubCell"/>
</dbReference>
<keyword evidence="4 5" id="KW-0472">Membrane</keyword>
<sequence>MNNKTINIIYWISTGLILGMMLFSAASSFIENPDGTKMMEAIGYRPYVFHFLAVAKVLGVIAILTPGFPRLKEWAYAGYTFDLIGASYSFYASGFPLKDWVFMLVLIVILACSYIFYHKRLNAKAAGAI</sequence>
<organism evidence="6 7">
    <name type="scientific">Dyadobacter psychrophilus</name>
    <dbReference type="NCBI Taxonomy" id="651661"/>
    <lineage>
        <taxon>Bacteria</taxon>
        <taxon>Pseudomonadati</taxon>
        <taxon>Bacteroidota</taxon>
        <taxon>Cytophagia</taxon>
        <taxon>Cytophagales</taxon>
        <taxon>Spirosomataceae</taxon>
        <taxon>Dyadobacter</taxon>
    </lineage>
</organism>
<keyword evidence="7" id="KW-1185">Reference proteome</keyword>
<evidence type="ECO:0000313" key="6">
    <source>
        <dbReference type="EMBL" id="SKB76969.1"/>
    </source>
</evidence>
<protein>
    <submittedName>
        <fullName evidence="6">DoxX-like family protein</fullName>
    </submittedName>
</protein>
<evidence type="ECO:0000256" key="5">
    <source>
        <dbReference type="SAM" id="Phobius"/>
    </source>
</evidence>
<feature type="transmembrane region" description="Helical" evidence="5">
    <location>
        <begin position="76"/>
        <end position="94"/>
    </location>
</feature>
<keyword evidence="2 5" id="KW-0812">Transmembrane</keyword>
<dbReference type="AlphaFoldDB" id="A0A1T5DZF9"/>
<evidence type="ECO:0000313" key="7">
    <source>
        <dbReference type="Proteomes" id="UP000190897"/>
    </source>
</evidence>
<evidence type="ECO:0000256" key="3">
    <source>
        <dbReference type="ARBA" id="ARBA00022989"/>
    </source>
</evidence>
<evidence type="ECO:0000256" key="2">
    <source>
        <dbReference type="ARBA" id="ARBA00022692"/>
    </source>
</evidence>
<dbReference type="Proteomes" id="UP000190897">
    <property type="component" value="Unassembled WGS sequence"/>
</dbReference>
<evidence type="ECO:0000256" key="1">
    <source>
        <dbReference type="ARBA" id="ARBA00004141"/>
    </source>
</evidence>
<dbReference type="RefSeq" id="WP_082215299.1">
    <property type="nucleotide sequence ID" value="NZ_FUZA01000002.1"/>
</dbReference>
<dbReference type="InterPro" id="IPR016944">
    <property type="entry name" value="UCP030066"/>
</dbReference>
<feature type="transmembrane region" description="Helical" evidence="5">
    <location>
        <begin position="100"/>
        <end position="117"/>
    </location>
</feature>
<dbReference type="EMBL" id="FUZA01000002">
    <property type="protein sequence ID" value="SKB76969.1"/>
    <property type="molecule type" value="Genomic_DNA"/>
</dbReference>
<reference evidence="7" key="1">
    <citation type="submission" date="2017-02" db="EMBL/GenBank/DDBJ databases">
        <authorList>
            <person name="Varghese N."/>
            <person name="Submissions S."/>
        </authorList>
    </citation>
    <scope>NUCLEOTIDE SEQUENCE [LARGE SCALE GENOMIC DNA]</scope>
    <source>
        <strain evidence="7">DSM 22270</strain>
    </source>
</reference>
<comment type="subcellular location">
    <subcellularLocation>
        <location evidence="1">Membrane</location>
        <topology evidence="1">Multi-pass membrane protein</topology>
    </subcellularLocation>
</comment>
<dbReference type="PIRSF" id="PIRSF030066">
    <property type="entry name" value="UCP030066"/>
    <property type="match status" value="1"/>
</dbReference>
<dbReference type="STRING" id="651661.SAMN05660293_02024"/>
<keyword evidence="3 5" id="KW-1133">Transmembrane helix</keyword>
<dbReference type="Pfam" id="PF13564">
    <property type="entry name" value="DoxX_2"/>
    <property type="match status" value="1"/>
</dbReference>
<dbReference type="InterPro" id="IPR032808">
    <property type="entry name" value="DoxX"/>
</dbReference>
<accession>A0A1T5DZF9</accession>
<name>A0A1T5DZF9_9BACT</name>